<dbReference type="InterPro" id="IPR052219">
    <property type="entry name" value="Photolyase_Class-2"/>
</dbReference>
<dbReference type="Pfam" id="PF00875">
    <property type="entry name" value="DNA_photolyase"/>
    <property type="match status" value="1"/>
</dbReference>
<gene>
    <name evidence="3" type="ordered locus">Mthe_0237</name>
</gene>
<keyword evidence="3" id="KW-0456">Lyase</keyword>
<evidence type="ECO:0000313" key="4">
    <source>
        <dbReference type="Proteomes" id="UP000000674"/>
    </source>
</evidence>
<evidence type="ECO:0000313" key="3">
    <source>
        <dbReference type="EMBL" id="ABK14035.1"/>
    </source>
</evidence>
<dbReference type="KEGG" id="mtp:Mthe_0237"/>
<dbReference type="PANTHER" id="PTHR10211">
    <property type="entry name" value="DEOXYRIBODIPYRIMIDINE PHOTOLYASE"/>
    <property type="match status" value="1"/>
</dbReference>
<proteinExistence type="predicted"/>
<dbReference type="Proteomes" id="UP000000674">
    <property type="component" value="Chromosome"/>
</dbReference>
<dbReference type="SUPFAM" id="SSF52425">
    <property type="entry name" value="Cryptochrome/photolyase, N-terminal domain"/>
    <property type="match status" value="1"/>
</dbReference>
<dbReference type="GeneID" id="70079789"/>
<name>A0B5R1_METTP</name>
<dbReference type="GO" id="GO:0003904">
    <property type="term" value="F:deoxyribodipyrimidine photo-lyase activity"/>
    <property type="evidence" value="ECO:0007669"/>
    <property type="project" value="TreeGrafter"/>
</dbReference>
<evidence type="ECO:0000256" key="1">
    <source>
        <dbReference type="SAM" id="MobiDB-lite"/>
    </source>
</evidence>
<dbReference type="HOGENOM" id="CLU_2115530_0_0_2"/>
<dbReference type="PROSITE" id="PS51645">
    <property type="entry name" value="PHR_CRY_ALPHA_BETA"/>
    <property type="match status" value="1"/>
</dbReference>
<dbReference type="GO" id="GO:0000719">
    <property type="term" value="P:photoreactive repair"/>
    <property type="evidence" value="ECO:0007669"/>
    <property type="project" value="TreeGrafter"/>
</dbReference>
<reference evidence="3 4" key="1">
    <citation type="submission" date="2006-10" db="EMBL/GenBank/DDBJ databases">
        <title>Complete sequence of Methanosaeta thermophila PT.</title>
        <authorList>
            <consortium name="US DOE Joint Genome Institute"/>
            <person name="Copeland A."/>
            <person name="Lucas S."/>
            <person name="Lapidus A."/>
            <person name="Barry K."/>
            <person name="Detter J.C."/>
            <person name="Glavina del Rio T."/>
            <person name="Hammon N."/>
            <person name="Israni S."/>
            <person name="Pitluck S."/>
            <person name="Chain P."/>
            <person name="Malfatti S."/>
            <person name="Shin M."/>
            <person name="Vergez L."/>
            <person name="Schmutz J."/>
            <person name="Larimer F."/>
            <person name="Land M."/>
            <person name="Hauser L."/>
            <person name="Kyrpides N."/>
            <person name="Kim E."/>
            <person name="Smith K.S."/>
            <person name="Ingram-Smith C."/>
            <person name="Richardson P."/>
        </authorList>
    </citation>
    <scope>NUCLEOTIDE SEQUENCE [LARGE SCALE GENOMIC DNA]</scope>
    <source>
        <strain evidence="4">DSM 6194 / JCM 14653 / NBRC 101360 / PT</strain>
    </source>
</reference>
<dbReference type="InterPro" id="IPR036155">
    <property type="entry name" value="Crypto/Photolyase_N_sf"/>
</dbReference>
<organism evidence="3 4">
    <name type="scientific">Methanothrix thermoacetophila (strain DSM 6194 / JCM 14653 / NBRC 101360 / PT)</name>
    <name type="common">Methanosaeta thermophila</name>
    <dbReference type="NCBI Taxonomy" id="349307"/>
    <lineage>
        <taxon>Archaea</taxon>
        <taxon>Methanobacteriati</taxon>
        <taxon>Methanobacteriota</taxon>
        <taxon>Stenosarchaea group</taxon>
        <taxon>Methanomicrobia</taxon>
        <taxon>Methanotrichales</taxon>
        <taxon>Methanotrichaceae</taxon>
        <taxon>Methanothrix</taxon>
    </lineage>
</organism>
<protein>
    <submittedName>
        <fullName evidence="3">Deoxyribodipyrimidine photolyase-like protein</fullName>
    </submittedName>
</protein>
<dbReference type="AlphaFoldDB" id="A0B5R1"/>
<keyword evidence="4" id="KW-1185">Reference proteome</keyword>
<dbReference type="Gene3D" id="3.40.50.620">
    <property type="entry name" value="HUPs"/>
    <property type="match status" value="1"/>
</dbReference>
<dbReference type="EMBL" id="CP000477">
    <property type="protein sequence ID" value="ABK14035.1"/>
    <property type="molecule type" value="Genomic_DNA"/>
</dbReference>
<feature type="domain" description="Photolyase/cryptochrome alpha/beta" evidence="2">
    <location>
        <begin position="1"/>
        <end position="109"/>
    </location>
</feature>
<dbReference type="STRING" id="349307.Mthe_0237"/>
<evidence type="ECO:0000259" key="2">
    <source>
        <dbReference type="PROSITE" id="PS51645"/>
    </source>
</evidence>
<feature type="region of interest" description="Disordered" evidence="1">
    <location>
        <begin position="93"/>
        <end position="114"/>
    </location>
</feature>
<dbReference type="InterPro" id="IPR006050">
    <property type="entry name" value="DNA_photolyase_N"/>
</dbReference>
<dbReference type="RefSeq" id="WP_011695434.1">
    <property type="nucleotide sequence ID" value="NC_008553.1"/>
</dbReference>
<accession>A0B5R1</accession>
<sequence length="114" mass="12576">MAWRLNASLAVVFCLAPQFPGAGDRSYRFMLDGLRELEQRLSSLGIAFIFTHGDPGNVIPEIIDDSGAGMLIADFSPLRIANLEVDGRRSYRNTVSRGERAQHSPFSPLLDRVA</sequence>
<dbReference type="InterPro" id="IPR014729">
    <property type="entry name" value="Rossmann-like_a/b/a_fold"/>
</dbReference>
<dbReference type="PANTHER" id="PTHR10211:SF0">
    <property type="entry name" value="DEOXYRIBODIPYRIMIDINE PHOTO-LYASE"/>
    <property type="match status" value="1"/>
</dbReference>